<sequence length="226" mass="24993">MKTQFNLSIQKPCTQNFNHFAPTPKGGFCDSCKKEVVDFSTMKSEEINTYFKNHSAQNTCGRFKTDQFTTYTYPTLTKKRTNFINSLVLGCIAFFSFAKAQAQENSTKEVVADKDQASVSDTLSLQETTIKGVVTDGEIPLPGVNVVLQGSTIGIQTDFDGKFTFPKLLKKGDVLVFNYLGFKTKKVPVLDTSSAKEVTLAVDLKEETIMLMGAVAVKKVYQSKSK</sequence>
<name>A0A4Q7P076_9FLAO</name>
<reference evidence="1 2" key="1">
    <citation type="submission" date="2019-02" db="EMBL/GenBank/DDBJ databases">
        <title>Genomic Encyclopedia of Type Strains, Phase IV (KMG-IV): sequencing the most valuable type-strain genomes for metagenomic binning, comparative biology and taxonomic classification.</title>
        <authorList>
            <person name="Goeker M."/>
        </authorList>
    </citation>
    <scope>NUCLEOTIDE SEQUENCE [LARGE SCALE GENOMIC DNA]</scope>
    <source>
        <strain evidence="1 2">DSM 17196</strain>
    </source>
</reference>
<organism evidence="1 2">
    <name type="scientific">Aquimarina brevivitae</name>
    <dbReference type="NCBI Taxonomy" id="323412"/>
    <lineage>
        <taxon>Bacteria</taxon>
        <taxon>Pseudomonadati</taxon>
        <taxon>Bacteroidota</taxon>
        <taxon>Flavobacteriia</taxon>
        <taxon>Flavobacteriales</taxon>
        <taxon>Flavobacteriaceae</taxon>
        <taxon>Aquimarina</taxon>
    </lineage>
</organism>
<evidence type="ECO:0000313" key="2">
    <source>
        <dbReference type="Proteomes" id="UP000292262"/>
    </source>
</evidence>
<dbReference type="AlphaFoldDB" id="A0A4Q7P076"/>
<dbReference type="Gene3D" id="2.60.40.1120">
    <property type="entry name" value="Carboxypeptidase-like, regulatory domain"/>
    <property type="match status" value="1"/>
</dbReference>
<proteinExistence type="predicted"/>
<evidence type="ECO:0000313" key="1">
    <source>
        <dbReference type="EMBL" id="RZS93181.1"/>
    </source>
</evidence>
<keyword evidence="1" id="KW-0645">Protease</keyword>
<dbReference type="SUPFAM" id="SSF49464">
    <property type="entry name" value="Carboxypeptidase regulatory domain-like"/>
    <property type="match status" value="1"/>
</dbReference>
<dbReference type="InterPro" id="IPR008969">
    <property type="entry name" value="CarboxyPept-like_regulatory"/>
</dbReference>
<dbReference type="Pfam" id="PF13715">
    <property type="entry name" value="CarbopepD_reg_2"/>
    <property type="match status" value="1"/>
</dbReference>
<dbReference type="EMBL" id="SGXE01000002">
    <property type="protein sequence ID" value="RZS93181.1"/>
    <property type="molecule type" value="Genomic_DNA"/>
</dbReference>
<comment type="caution">
    <text evidence="1">The sequence shown here is derived from an EMBL/GenBank/DDBJ whole genome shotgun (WGS) entry which is preliminary data.</text>
</comment>
<protein>
    <submittedName>
        <fullName evidence="1">Carboxypeptidase-like protein</fullName>
    </submittedName>
</protein>
<accession>A0A4Q7P076</accession>
<dbReference type="Proteomes" id="UP000292262">
    <property type="component" value="Unassembled WGS sequence"/>
</dbReference>
<keyword evidence="2" id="KW-1185">Reference proteome</keyword>
<keyword evidence="1" id="KW-0121">Carboxypeptidase</keyword>
<dbReference type="GO" id="GO:0004180">
    <property type="term" value="F:carboxypeptidase activity"/>
    <property type="evidence" value="ECO:0007669"/>
    <property type="project" value="UniProtKB-KW"/>
</dbReference>
<dbReference type="RefSeq" id="WP_242610709.1">
    <property type="nucleotide sequence ID" value="NZ_SGXE01000002.1"/>
</dbReference>
<gene>
    <name evidence="1" type="ORF">EV197_1751</name>
</gene>
<keyword evidence="1" id="KW-0378">Hydrolase</keyword>